<dbReference type="GO" id="GO:0008270">
    <property type="term" value="F:zinc ion binding"/>
    <property type="evidence" value="ECO:0007669"/>
    <property type="project" value="UniProtKB-KW"/>
</dbReference>
<evidence type="ECO:0000259" key="6">
    <source>
        <dbReference type="PROSITE" id="PS50103"/>
    </source>
</evidence>
<feature type="region of interest" description="Disordered" evidence="5">
    <location>
        <begin position="168"/>
        <end position="198"/>
    </location>
</feature>
<dbReference type="PROSITE" id="PS50103">
    <property type="entry name" value="ZF_C3H1"/>
    <property type="match status" value="4"/>
</dbReference>
<accession>A0A4T0MI55</accession>
<feature type="zinc finger region" description="C3H1-type" evidence="4">
    <location>
        <begin position="352"/>
        <end position="380"/>
    </location>
</feature>
<feature type="zinc finger region" description="C3H1-type" evidence="4">
    <location>
        <begin position="323"/>
        <end position="351"/>
    </location>
</feature>
<dbReference type="PANTHER" id="PTHR46156">
    <property type="entry name" value="CCCH ZINGC FINGER"/>
    <property type="match status" value="1"/>
</dbReference>
<keyword evidence="3 4" id="KW-0862">Zinc</keyword>
<evidence type="ECO:0000256" key="4">
    <source>
        <dbReference type="PROSITE-ProRule" id="PRU00723"/>
    </source>
</evidence>
<feature type="domain" description="C3H1-type" evidence="6">
    <location>
        <begin position="352"/>
        <end position="380"/>
    </location>
</feature>
<keyword evidence="1 4" id="KW-0479">Metal-binding</keyword>
<dbReference type="SUPFAM" id="SSF90229">
    <property type="entry name" value="CCCH zinc finger"/>
    <property type="match status" value="1"/>
</dbReference>
<sequence length="490" mass="55394">MSSDEKRDTRKELEIRIAELNCHTSKQQHPEGAQKPIFSYSHSSSRGKYPKAYQKPSYRPRHMNMNMSLTNANSADSSQPASWVSRRTGNMSLVTSDTLEKSLSLKAAKEKEMATKKAQRLARKSSKRKKHQSITKDGRRQIIIDGVPFEFDETGGKLVKVAKEDNDTFNDEPQQSVDNIMDDDTNNNNNTPKKMTIDGTNYVRTKSGNLVRDIFAKKRNEEAMKAKQQRLDKMVGMLGSVQRARNTQIQRKPHNKKEVLSEDQKISFGRKRCPTFTKSGRCSKALHCPYVHDSSKTAICPHFLRKKCRNSDSSCPLSHTPSPNNMPNCSHFESPNGCRAGDECLFTHVHLSKDASVCRDFAVLGFCDKGLDCDSKHVRECPDYAENGECKNPSCNLPHILKSEANKVGVIDEFTKRKEVEEESQEEQDESSKPTFKRRKNQHDDLTEQSDFVTFDDSGNSSDSADSVDSDQESVNSDDYNLANESIPLY</sequence>
<evidence type="ECO:0000313" key="8">
    <source>
        <dbReference type="Proteomes" id="UP000310685"/>
    </source>
</evidence>
<feature type="region of interest" description="Disordered" evidence="5">
    <location>
        <begin position="21"/>
        <end position="59"/>
    </location>
</feature>
<proteinExistence type="predicted"/>
<dbReference type="EMBL" id="SPRC01000003">
    <property type="protein sequence ID" value="TIB82136.1"/>
    <property type="molecule type" value="Genomic_DNA"/>
</dbReference>
<feature type="zinc finger region" description="C3H1-type" evidence="4">
    <location>
        <begin position="294"/>
        <end position="322"/>
    </location>
</feature>
<dbReference type="Proteomes" id="UP000310685">
    <property type="component" value="Unassembled WGS sequence"/>
</dbReference>
<feature type="domain" description="C3H1-type" evidence="6">
    <location>
        <begin position="267"/>
        <end position="293"/>
    </location>
</feature>
<feature type="compositionally biased region" description="Low complexity" evidence="5">
    <location>
        <begin position="456"/>
        <end position="465"/>
    </location>
</feature>
<feature type="domain" description="C3H1-type" evidence="6">
    <location>
        <begin position="323"/>
        <end position="351"/>
    </location>
</feature>
<dbReference type="InterPro" id="IPR000571">
    <property type="entry name" value="Znf_CCCH"/>
</dbReference>
<evidence type="ECO:0000313" key="7">
    <source>
        <dbReference type="EMBL" id="TIB82136.1"/>
    </source>
</evidence>
<feature type="domain" description="C3H1-type" evidence="6">
    <location>
        <begin position="294"/>
        <end position="322"/>
    </location>
</feature>
<dbReference type="GO" id="GO:0005634">
    <property type="term" value="C:nucleus"/>
    <property type="evidence" value="ECO:0007669"/>
    <property type="project" value="TreeGrafter"/>
</dbReference>
<name>A0A4T0MI55_9BASI</name>
<reference evidence="7 8" key="1">
    <citation type="submission" date="2019-03" db="EMBL/GenBank/DDBJ databases">
        <title>Sequencing 25 genomes of Wallemia mellicola.</title>
        <authorList>
            <person name="Gostincar C."/>
        </authorList>
    </citation>
    <scope>NUCLEOTIDE SEQUENCE [LARGE SCALE GENOMIC DNA]</scope>
    <source>
        <strain evidence="7 8">EXF-6152</strain>
    </source>
</reference>
<keyword evidence="2 4" id="KW-0863">Zinc-finger</keyword>
<evidence type="ECO:0000256" key="1">
    <source>
        <dbReference type="ARBA" id="ARBA00022723"/>
    </source>
</evidence>
<evidence type="ECO:0000256" key="5">
    <source>
        <dbReference type="SAM" id="MobiDB-lite"/>
    </source>
</evidence>
<evidence type="ECO:0000256" key="2">
    <source>
        <dbReference type="ARBA" id="ARBA00022771"/>
    </source>
</evidence>
<dbReference type="Gene3D" id="4.10.1000.10">
    <property type="entry name" value="Zinc finger, CCCH-type"/>
    <property type="match status" value="2"/>
</dbReference>
<protein>
    <recommendedName>
        <fullName evidence="6">C3H1-type domain-containing protein</fullName>
    </recommendedName>
</protein>
<dbReference type="AlphaFoldDB" id="A0A4T0MI55"/>
<dbReference type="SMART" id="SM00356">
    <property type="entry name" value="ZnF_C3H1"/>
    <property type="match status" value="5"/>
</dbReference>
<dbReference type="PANTHER" id="PTHR46156:SF1">
    <property type="entry name" value="ZINC FINGER CCCH DOMAIN-CONTAINING PROTEIN 3"/>
    <property type="match status" value="1"/>
</dbReference>
<feature type="zinc finger region" description="C3H1-type" evidence="4">
    <location>
        <begin position="267"/>
        <end position="293"/>
    </location>
</feature>
<feature type="region of interest" description="Disordered" evidence="5">
    <location>
        <begin position="418"/>
        <end position="490"/>
    </location>
</feature>
<dbReference type="InterPro" id="IPR036855">
    <property type="entry name" value="Znf_CCCH_sf"/>
</dbReference>
<organism evidence="7 8">
    <name type="scientific">Wallemia mellicola</name>
    <dbReference type="NCBI Taxonomy" id="1708541"/>
    <lineage>
        <taxon>Eukaryota</taxon>
        <taxon>Fungi</taxon>
        <taxon>Dikarya</taxon>
        <taxon>Basidiomycota</taxon>
        <taxon>Wallemiomycotina</taxon>
        <taxon>Wallemiomycetes</taxon>
        <taxon>Wallemiales</taxon>
        <taxon>Wallemiaceae</taxon>
        <taxon>Wallemia</taxon>
    </lineage>
</organism>
<evidence type="ECO:0000256" key="3">
    <source>
        <dbReference type="ARBA" id="ARBA00022833"/>
    </source>
</evidence>
<comment type="caution">
    <text evidence="7">The sequence shown here is derived from an EMBL/GenBank/DDBJ whole genome shotgun (WGS) entry which is preliminary data.</text>
</comment>
<gene>
    <name evidence="7" type="ORF">E3Q22_00361</name>
</gene>